<dbReference type="InterPro" id="IPR030890">
    <property type="entry name" value="LP_HExxH_w_TonB"/>
</dbReference>
<organism evidence="1 2">
    <name type="scientific">Pedobacter heparinus (strain ATCC 13125 / DSM 2366 / CIP 104194 / JCM 7457 / NBRC 12017 / NCIMB 9290 / NRRL B-14731 / HIM 762-3)</name>
    <dbReference type="NCBI Taxonomy" id="485917"/>
    <lineage>
        <taxon>Bacteria</taxon>
        <taxon>Pseudomonadati</taxon>
        <taxon>Bacteroidota</taxon>
        <taxon>Sphingobacteriia</taxon>
        <taxon>Sphingobacteriales</taxon>
        <taxon>Sphingobacteriaceae</taxon>
        <taxon>Pedobacter</taxon>
    </lineage>
</organism>
<evidence type="ECO:0008006" key="3">
    <source>
        <dbReference type="Google" id="ProtNLM"/>
    </source>
</evidence>
<evidence type="ECO:0000313" key="1">
    <source>
        <dbReference type="EMBL" id="ACU02532.1"/>
    </source>
</evidence>
<dbReference type="HOGENOM" id="CLU_048099_1_0_10"/>
<evidence type="ECO:0000313" key="2">
    <source>
        <dbReference type="Proteomes" id="UP000000852"/>
    </source>
</evidence>
<accession>C6XZ50</accession>
<gene>
    <name evidence="1" type="ordered locus">Phep_0307</name>
</gene>
<dbReference type="STRING" id="485917.Phep_0307"/>
<proteinExistence type="predicted"/>
<dbReference type="KEGG" id="phe:Phep_0307"/>
<dbReference type="Pfam" id="PF15890">
    <property type="entry name" value="Peptidase_Mx1"/>
    <property type="match status" value="1"/>
</dbReference>
<dbReference type="OrthoDB" id="1113652at2"/>
<dbReference type="Proteomes" id="UP000000852">
    <property type="component" value="Chromosome"/>
</dbReference>
<dbReference type="NCBIfam" id="TIGR04549">
    <property type="entry name" value="LP_HExxH_w_tonB"/>
    <property type="match status" value="1"/>
</dbReference>
<dbReference type="AlphaFoldDB" id="C6XZ50"/>
<name>C6XZ50_PEDHD</name>
<dbReference type="PROSITE" id="PS51257">
    <property type="entry name" value="PROKAR_LIPOPROTEIN"/>
    <property type="match status" value="1"/>
</dbReference>
<dbReference type="Gene3D" id="3.40.390.70">
    <property type="match status" value="1"/>
</dbReference>
<dbReference type="RefSeq" id="WP_012780485.1">
    <property type="nucleotide sequence ID" value="NC_013061.1"/>
</dbReference>
<sequence length="465" mass="51665">MKNFIYTLGIFSLLGLTISCKKSENLDKEIVGLGGDTWVQGALDQWLYTNFTQPFNMSVKYRWDGTEYDPAKTLTPPKVERVQPLMEMVKAVWIDPYVSESNMDFIRKYGPKNYVLVGSLQYNVGGTVTLGEAEGGVKVTLFNVNNFSKTNREVSQRVLKTIHHEFTHILNQTISYQKEFPQVTPAGYTADWNNTTLVNANNAGYITQYSQASPNEDFAEMTSVMLTEGKSSYDAIVNSIVVPKLDSIPDPANPPFIIVRELPNTAAQAALRKKEQFVVSYFKSSYGIEFARLQNKVNYALAANAPSDLATLFGNRKKYTSISVDPDNVPGMSANFMSTWATTKTGLAAVGGQGRVLNNFVLFFYPRAGELVLRINYANSTGVLAANFVYKVAYNANNQLTLTYLRRDGNAEVIAPGVVALTNYLTSGSFAVSWRYDANFLEFGQWTKVSDPTSSFFGNLGVIKY</sequence>
<dbReference type="eggNOG" id="ENOG502ZA2M">
    <property type="taxonomic scope" value="Bacteria"/>
</dbReference>
<reference evidence="1 2" key="1">
    <citation type="journal article" date="2009" name="Stand. Genomic Sci.">
        <title>Complete genome sequence of Pedobacter heparinus type strain (HIM 762-3).</title>
        <authorList>
            <person name="Han C."/>
            <person name="Spring S."/>
            <person name="Lapidus A."/>
            <person name="Del Rio T.G."/>
            <person name="Tice H."/>
            <person name="Copeland A."/>
            <person name="Cheng J.F."/>
            <person name="Lucas S."/>
            <person name="Chen F."/>
            <person name="Nolan M."/>
            <person name="Bruce D."/>
            <person name="Goodwin L."/>
            <person name="Pitluck S."/>
            <person name="Ivanova N."/>
            <person name="Mavromatis K."/>
            <person name="Mikhailova N."/>
            <person name="Pati A."/>
            <person name="Chen A."/>
            <person name="Palaniappan K."/>
            <person name="Land M."/>
            <person name="Hauser L."/>
            <person name="Chang Y.J."/>
            <person name="Jeffries C.C."/>
            <person name="Saunders E."/>
            <person name="Chertkov O."/>
            <person name="Brettin T."/>
            <person name="Goker M."/>
            <person name="Rohde M."/>
            <person name="Bristow J."/>
            <person name="Eisen J.A."/>
            <person name="Markowitz V."/>
            <person name="Hugenholtz P."/>
            <person name="Kyrpides N.C."/>
            <person name="Klenk H.P."/>
            <person name="Detter J.C."/>
        </authorList>
    </citation>
    <scope>NUCLEOTIDE SEQUENCE [LARGE SCALE GENOMIC DNA]</scope>
    <source>
        <strain evidence="2">ATCC 13125 / DSM 2366 / CIP 104194 / JCM 7457 / NBRC 12017 / NCIMB 9290 / NRRL B-14731 / HIM 762-3</strain>
    </source>
</reference>
<keyword evidence="2" id="KW-1185">Reference proteome</keyword>
<dbReference type="EMBL" id="CP001681">
    <property type="protein sequence ID" value="ACU02532.1"/>
    <property type="molecule type" value="Genomic_DNA"/>
</dbReference>
<protein>
    <recommendedName>
        <fullName evidence="3">Substrate import-associated zinc metallohydrolase lipoprotein</fullName>
    </recommendedName>
</protein>